<organism evidence="1 2">
    <name type="scientific">Limosilactobacillus mucosae LM1</name>
    <dbReference type="NCBI Taxonomy" id="1130798"/>
    <lineage>
        <taxon>Bacteria</taxon>
        <taxon>Bacillati</taxon>
        <taxon>Bacillota</taxon>
        <taxon>Bacilli</taxon>
        <taxon>Lactobacillales</taxon>
        <taxon>Lactobacillaceae</taxon>
        <taxon>Limosilactobacillus</taxon>
    </lineage>
</organism>
<reference evidence="1 2" key="1">
    <citation type="journal article" date="2012" name="J. Bacteriol.">
        <title>Genome sequence of Lactobacillus mucosae LM1, isolated from piglet feces.</title>
        <authorList>
            <person name="Lee J.H."/>
            <person name="Valeriano V.D."/>
            <person name="Shin Y.R."/>
            <person name="Chae J.P."/>
            <person name="Kim G.B."/>
            <person name="Ham J.S."/>
            <person name="Chun J."/>
            <person name="Kang D.K."/>
        </authorList>
    </citation>
    <scope>NUCLEOTIDE SEQUENCE [LARGE SCALE GENOMIC DNA]</scope>
    <source>
        <strain evidence="1 2">LM1</strain>
    </source>
</reference>
<name>A0A0D4CKD4_LIMMU</name>
<protein>
    <submittedName>
        <fullName evidence="1">Uncharacterized protein</fullName>
    </submittedName>
</protein>
<proteinExistence type="predicted"/>
<dbReference type="AlphaFoldDB" id="A0A0D4CKD4"/>
<keyword evidence="2" id="KW-1185">Reference proteome</keyword>
<accession>A0A0D4CKD4</accession>
<dbReference type="RefSeq" id="WP_006499459.1">
    <property type="nucleotide sequence ID" value="NZ_CP011013.1"/>
</dbReference>
<evidence type="ECO:0000313" key="1">
    <source>
        <dbReference type="EMBL" id="AJT50563.1"/>
    </source>
</evidence>
<dbReference type="STRING" id="1130798.LBLM1_05625"/>
<gene>
    <name evidence="1" type="ORF">LBLM1_05625</name>
</gene>
<sequence>MLKTISKIQTVEAGLRKNFGYDLFQRKNIQAAKYGVSDAEMTTILSRLRQQDKLADFGVAGLYQFIQWTYDLGFPLEEMAGPEEVTNFLYLDDNNGYYYGNDLLLYLGLSDQVSRMKTIASNNVSRKQFKKICNADLMVKPALTKVTVENKRFLQAVDTVLTPGMLSVEGYTAEDVVKRLAKYALSDGFSVEKAKEIIFSLSPKSIKILLVKGFYDEIFK</sequence>
<dbReference type="EMBL" id="CP011013">
    <property type="protein sequence ID" value="AJT50563.1"/>
    <property type="molecule type" value="Genomic_DNA"/>
</dbReference>
<evidence type="ECO:0000313" key="2">
    <source>
        <dbReference type="Proteomes" id="UP000003645"/>
    </source>
</evidence>
<dbReference type="Proteomes" id="UP000003645">
    <property type="component" value="Chromosome"/>
</dbReference>
<dbReference type="KEGG" id="lmu:LBLM1_05625"/>
<dbReference type="HOGENOM" id="CLU_1254615_0_0_9"/>